<evidence type="ECO:0000256" key="5">
    <source>
        <dbReference type="RuleBase" id="RU363034"/>
    </source>
</evidence>
<feature type="signal peptide" evidence="6">
    <location>
        <begin position="1"/>
        <end position="20"/>
    </location>
</feature>
<dbReference type="Proteomes" id="UP001378592">
    <property type="component" value="Unassembled WGS sequence"/>
</dbReference>
<gene>
    <name evidence="8" type="ORF">R5R35_004712</name>
</gene>
<keyword evidence="1 6" id="KW-0732">Signal</keyword>
<keyword evidence="3" id="KW-0325">Glycoprotein</keyword>
<feature type="chain" id="PRO_5042970152" description="Peptidase S1 domain-containing protein" evidence="6">
    <location>
        <begin position="21"/>
        <end position="373"/>
    </location>
</feature>
<dbReference type="GO" id="GO:0006508">
    <property type="term" value="P:proteolysis"/>
    <property type="evidence" value="ECO:0007669"/>
    <property type="project" value="UniProtKB-KW"/>
</dbReference>
<keyword evidence="9" id="KW-1185">Reference proteome</keyword>
<dbReference type="PROSITE" id="PS00135">
    <property type="entry name" value="TRYPSIN_SER"/>
    <property type="match status" value="1"/>
</dbReference>
<keyword evidence="2" id="KW-1015">Disulfide bond</keyword>
<evidence type="ECO:0000256" key="4">
    <source>
        <dbReference type="ARBA" id="ARBA00024195"/>
    </source>
</evidence>
<dbReference type="SMART" id="SM00680">
    <property type="entry name" value="CLIP"/>
    <property type="match status" value="1"/>
</dbReference>
<proteinExistence type="inferred from homology"/>
<dbReference type="PROSITE" id="PS51257">
    <property type="entry name" value="PROKAR_LIPOPROTEIN"/>
    <property type="match status" value="1"/>
</dbReference>
<sequence length="373" mass="41154">MASRTFSALLLALLAACATAAPSERKEGEACSWRGGAGECRFVEDCPEVRVMLKEGEVPDTCSFVAFKPVFCCPRAESVATRMCAKYGEAVWKNVTTFGLPKQTYRVDLCRLRDTPLVTGGEQAKKSEFPHMALLGYGEYAQQNLEDMEEASPWQCGGSLISDRFVLTAAHCVVPEAPRWVRVGELVVGSTRDSPHEDVAVAQALPHPGYRRPRLYHDIALLRLARPLAFSEGVRPACLYVRRPAPATKAVATGWGATDRFNVLEKSRELMKVVFPIHDTEVCQKTYPPDEKQPEGFLGESMVCAGSLKSDKDTCKGDSGGPLQVRLEQPYCMYGLVGLTSFGKHCGSKNPSVYTRVAHYVPWIESVVWPEER</sequence>
<dbReference type="InterPro" id="IPR043504">
    <property type="entry name" value="Peptidase_S1_PA_chymotrypsin"/>
</dbReference>
<dbReference type="EMBL" id="JAZDUA010000332">
    <property type="protein sequence ID" value="KAK7794492.1"/>
    <property type="molecule type" value="Genomic_DNA"/>
</dbReference>
<dbReference type="InterPro" id="IPR009003">
    <property type="entry name" value="Peptidase_S1_PA"/>
</dbReference>
<dbReference type="InterPro" id="IPR018114">
    <property type="entry name" value="TRYPSIN_HIS"/>
</dbReference>
<dbReference type="PANTHER" id="PTHR24258">
    <property type="entry name" value="SERINE PROTEASE-RELATED"/>
    <property type="match status" value="1"/>
</dbReference>
<keyword evidence="5" id="KW-0720">Serine protease</keyword>
<evidence type="ECO:0000256" key="1">
    <source>
        <dbReference type="ARBA" id="ARBA00022729"/>
    </source>
</evidence>
<feature type="domain" description="Peptidase S1" evidence="7">
    <location>
        <begin position="118"/>
        <end position="369"/>
    </location>
</feature>
<name>A0AAN9VEF7_9ORTH</name>
<evidence type="ECO:0000259" key="7">
    <source>
        <dbReference type="PROSITE" id="PS50240"/>
    </source>
</evidence>
<evidence type="ECO:0000313" key="8">
    <source>
        <dbReference type="EMBL" id="KAK7794492.1"/>
    </source>
</evidence>
<accession>A0AAN9VEF7</accession>
<evidence type="ECO:0000313" key="9">
    <source>
        <dbReference type="Proteomes" id="UP001378592"/>
    </source>
</evidence>
<reference evidence="8 9" key="1">
    <citation type="submission" date="2024-03" db="EMBL/GenBank/DDBJ databases">
        <title>The genome assembly and annotation of the cricket Gryllus longicercus Weissman &amp; Gray.</title>
        <authorList>
            <person name="Szrajer S."/>
            <person name="Gray D."/>
            <person name="Ylla G."/>
        </authorList>
    </citation>
    <scope>NUCLEOTIDE SEQUENCE [LARGE SCALE GENOMIC DNA]</scope>
    <source>
        <strain evidence="8">DAG 2021-001</strain>
        <tissue evidence="8">Whole body minus gut</tissue>
    </source>
</reference>
<dbReference type="SMART" id="SM00020">
    <property type="entry name" value="Tryp_SPc"/>
    <property type="match status" value="1"/>
</dbReference>
<dbReference type="CDD" id="cd00190">
    <property type="entry name" value="Tryp_SPc"/>
    <property type="match status" value="1"/>
</dbReference>
<keyword evidence="5" id="KW-0645">Protease</keyword>
<dbReference type="InterPro" id="IPR001314">
    <property type="entry name" value="Peptidase_S1A"/>
</dbReference>
<dbReference type="GO" id="GO:0004252">
    <property type="term" value="F:serine-type endopeptidase activity"/>
    <property type="evidence" value="ECO:0007669"/>
    <property type="project" value="InterPro"/>
</dbReference>
<evidence type="ECO:0000256" key="2">
    <source>
        <dbReference type="ARBA" id="ARBA00023157"/>
    </source>
</evidence>
<dbReference type="PROSITE" id="PS50240">
    <property type="entry name" value="TRYPSIN_DOM"/>
    <property type="match status" value="1"/>
</dbReference>
<organism evidence="8 9">
    <name type="scientific">Gryllus longicercus</name>
    <dbReference type="NCBI Taxonomy" id="2509291"/>
    <lineage>
        <taxon>Eukaryota</taxon>
        <taxon>Metazoa</taxon>
        <taxon>Ecdysozoa</taxon>
        <taxon>Arthropoda</taxon>
        <taxon>Hexapoda</taxon>
        <taxon>Insecta</taxon>
        <taxon>Pterygota</taxon>
        <taxon>Neoptera</taxon>
        <taxon>Polyneoptera</taxon>
        <taxon>Orthoptera</taxon>
        <taxon>Ensifera</taxon>
        <taxon>Gryllidea</taxon>
        <taxon>Grylloidea</taxon>
        <taxon>Gryllidae</taxon>
        <taxon>Gryllinae</taxon>
        <taxon>Gryllus</taxon>
    </lineage>
</organism>
<dbReference type="PANTHER" id="PTHR24258:SF136">
    <property type="entry name" value="GH06673P-RELATED"/>
    <property type="match status" value="1"/>
</dbReference>
<dbReference type="InterPro" id="IPR001254">
    <property type="entry name" value="Trypsin_dom"/>
</dbReference>
<dbReference type="PROSITE" id="PS00134">
    <property type="entry name" value="TRYPSIN_HIS"/>
    <property type="match status" value="1"/>
</dbReference>
<comment type="similarity">
    <text evidence="4">Belongs to the peptidase S1 family. CLIP subfamily.</text>
</comment>
<evidence type="ECO:0000256" key="3">
    <source>
        <dbReference type="ARBA" id="ARBA00023180"/>
    </source>
</evidence>
<protein>
    <recommendedName>
        <fullName evidence="7">Peptidase S1 domain-containing protein</fullName>
    </recommendedName>
</protein>
<dbReference type="Pfam" id="PF00089">
    <property type="entry name" value="Trypsin"/>
    <property type="match status" value="1"/>
</dbReference>
<dbReference type="FunFam" id="2.40.10.10:FF:000028">
    <property type="entry name" value="Serine protease easter"/>
    <property type="match status" value="1"/>
</dbReference>
<keyword evidence="5" id="KW-0378">Hydrolase</keyword>
<evidence type="ECO:0000256" key="6">
    <source>
        <dbReference type="SAM" id="SignalP"/>
    </source>
</evidence>
<dbReference type="SUPFAM" id="SSF50494">
    <property type="entry name" value="Trypsin-like serine proteases"/>
    <property type="match status" value="1"/>
</dbReference>
<dbReference type="InterPro" id="IPR033116">
    <property type="entry name" value="TRYPSIN_SER"/>
</dbReference>
<dbReference type="InterPro" id="IPR022700">
    <property type="entry name" value="CLIP"/>
</dbReference>
<comment type="caution">
    <text evidence="8">The sequence shown here is derived from an EMBL/GenBank/DDBJ whole genome shotgun (WGS) entry which is preliminary data.</text>
</comment>
<dbReference type="AlphaFoldDB" id="A0AAN9VEF7"/>
<dbReference type="PRINTS" id="PR00722">
    <property type="entry name" value="CHYMOTRYPSIN"/>
</dbReference>
<dbReference type="Gene3D" id="2.40.10.10">
    <property type="entry name" value="Trypsin-like serine proteases"/>
    <property type="match status" value="1"/>
</dbReference>